<dbReference type="GO" id="GO:0006081">
    <property type="term" value="P:aldehyde metabolic process"/>
    <property type="evidence" value="ECO:0007669"/>
    <property type="project" value="InterPro"/>
</dbReference>
<dbReference type="FunFam" id="3.40.309.10:FF:000003">
    <property type="entry name" value="Aldehyde dehydrogenase"/>
    <property type="match status" value="1"/>
</dbReference>
<reference evidence="9 10" key="1">
    <citation type="submission" date="2018-08" db="EMBL/GenBank/DDBJ databases">
        <title>Murine metabolic-syndrome-specific gut microbial biobank.</title>
        <authorList>
            <person name="Liu C."/>
        </authorList>
    </citation>
    <scope>NUCLEOTIDE SEQUENCE [LARGE SCALE GENOMIC DNA]</scope>
    <source>
        <strain evidence="9 10">28</strain>
    </source>
</reference>
<dbReference type="PIRSF" id="PIRSF036492">
    <property type="entry name" value="ALDH"/>
    <property type="match status" value="1"/>
</dbReference>
<dbReference type="PROSITE" id="PS00070">
    <property type="entry name" value="ALDEHYDE_DEHYDR_CYS"/>
    <property type="match status" value="1"/>
</dbReference>
<dbReference type="SUPFAM" id="SSF53720">
    <property type="entry name" value="ALDH-like"/>
    <property type="match status" value="1"/>
</dbReference>
<evidence type="ECO:0000256" key="6">
    <source>
        <dbReference type="PROSITE-ProRule" id="PRU10007"/>
    </source>
</evidence>
<accession>A0A845QM85</accession>
<protein>
    <recommendedName>
        <fullName evidence="4">Aldehyde dehydrogenase</fullName>
    </recommendedName>
</protein>
<dbReference type="PANTHER" id="PTHR43570">
    <property type="entry name" value="ALDEHYDE DEHYDROGENASE"/>
    <property type="match status" value="1"/>
</dbReference>
<gene>
    <name evidence="9" type="ORF">D0435_09285</name>
</gene>
<dbReference type="CDD" id="cd07136">
    <property type="entry name" value="ALDH_YwdH-P39616"/>
    <property type="match status" value="1"/>
</dbReference>
<keyword evidence="2 4" id="KW-0560">Oxidoreductase</keyword>
<evidence type="ECO:0000256" key="3">
    <source>
        <dbReference type="ARBA" id="ARBA00023027"/>
    </source>
</evidence>
<evidence type="ECO:0000259" key="8">
    <source>
        <dbReference type="Pfam" id="PF00171"/>
    </source>
</evidence>
<organism evidence="9 10">
    <name type="scientific">Anaerotruncus colihominis</name>
    <dbReference type="NCBI Taxonomy" id="169435"/>
    <lineage>
        <taxon>Bacteria</taxon>
        <taxon>Bacillati</taxon>
        <taxon>Bacillota</taxon>
        <taxon>Clostridia</taxon>
        <taxon>Eubacteriales</taxon>
        <taxon>Oscillospiraceae</taxon>
        <taxon>Anaerotruncus</taxon>
    </lineage>
</organism>
<evidence type="ECO:0000256" key="1">
    <source>
        <dbReference type="ARBA" id="ARBA00009986"/>
    </source>
</evidence>
<dbReference type="InterPro" id="IPR016162">
    <property type="entry name" value="Ald_DH_N"/>
</dbReference>
<evidence type="ECO:0000256" key="4">
    <source>
        <dbReference type="PIRNR" id="PIRNR036492"/>
    </source>
</evidence>
<dbReference type="RefSeq" id="WP_160202126.1">
    <property type="nucleotide sequence ID" value="NZ_QXWK01000016.1"/>
</dbReference>
<feature type="domain" description="Aldehyde dehydrogenase" evidence="8">
    <location>
        <begin position="20"/>
        <end position="427"/>
    </location>
</feature>
<dbReference type="EMBL" id="QXWK01000016">
    <property type="protein sequence ID" value="NBH61843.1"/>
    <property type="molecule type" value="Genomic_DNA"/>
</dbReference>
<dbReference type="FunFam" id="3.40.605.10:FF:000004">
    <property type="entry name" value="Aldehyde dehydrogenase"/>
    <property type="match status" value="1"/>
</dbReference>
<evidence type="ECO:0000313" key="10">
    <source>
        <dbReference type="Proteomes" id="UP000446866"/>
    </source>
</evidence>
<evidence type="ECO:0000256" key="2">
    <source>
        <dbReference type="ARBA" id="ARBA00023002"/>
    </source>
</evidence>
<keyword evidence="10" id="KW-1185">Reference proteome</keyword>
<dbReference type="Gene3D" id="3.40.605.10">
    <property type="entry name" value="Aldehyde Dehydrogenase, Chain A, domain 1"/>
    <property type="match status" value="1"/>
</dbReference>
<sequence>MELYEILEKQRTFFREGISRNLQYRQRGLLRLRENLRRHEEELYAALYADLGKSRYEAYETEIGIVYSEITYMVRHLSSLARPKRARTALANFPAKSIIYKAPYGVVLIMSPWNYPLQLTLVPLIGALAAGNCAVVKPSAYSPETSKVIEKILHETFSEGYVYTVTGGRQANENLLAEKFDYIFFTGGKTVGRQVMEAAAKHLCPVTLELGGKSPCIVDETADIAMAARRIVWGKFLNCGQTCVAPDYVLVHSSIKEKLLAAMVANIEALYGQYPLESKDYGKIISEKHFLRLGAMLEGETPYYFGGADDRCCKIGPVILDDADWNSLSMQEEIFGPILPVLTFTDLAEVKREIEARPKPLALYFFTKSKERERYLMTHLSFGGGCVNDTIMHLVSTSMPFGGVGASGMGCYHGKYSFRTFTHEKSVLKKSTLIDMPMRYAPYPDSLRFLKKFLK</sequence>
<dbReference type="Pfam" id="PF00171">
    <property type="entry name" value="Aldedh"/>
    <property type="match status" value="1"/>
</dbReference>
<comment type="similarity">
    <text evidence="1 4 7">Belongs to the aldehyde dehydrogenase family.</text>
</comment>
<dbReference type="InterPro" id="IPR012394">
    <property type="entry name" value="Aldehyde_DH_NAD(P)"/>
</dbReference>
<dbReference type="PROSITE" id="PS00687">
    <property type="entry name" value="ALDEHYDE_DEHYDR_GLU"/>
    <property type="match status" value="1"/>
</dbReference>
<dbReference type="InterPro" id="IPR016161">
    <property type="entry name" value="Ald_DH/histidinol_DH"/>
</dbReference>
<feature type="active site" evidence="5">
    <location>
        <position position="243"/>
    </location>
</feature>
<evidence type="ECO:0000256" key="5">
    <source>
        <dbReference type="PIRSR" id="PIRSR036492-1"/>
    </source>
</evidence>
<dbReference type="InterPro" id="IPR016160">
    <property type="entry name" value="Ald_DH_CS_CYS"/>
</dbReference>
<proteinExistence type="inferred from homology"/>
<name>A0A845QM85_9FIRM</name>
<dbReference type="InterPro" id="IPR016163">
    <property type="entry name" value="Ald_DH_C"/>
</dbReference>
<dbReference type="Gene3D" id="3.40.309.10">
    <property type="entry name" value="Aldehyde Dehydrogenase, Chain A, domain 2"/>
    <property type="match status" value="1"/>
</dbReference>
<dbReference type="GO" id="GO:0005737">
    <property type="term" value="C:cytoplasm"/>
    <property type="evidence" value="ECO:0007669"/>
    <property type="project" value="TreeGrafter"/>
</dbReference>
<dbReference type="InterPro" id="IPR029510">
    <property type="entry name" value="Ald_DH_CS_GLU"/>
</dbReference>
<dbReference type="PANTHER" id="PTHR43570:SF16">
    <property type="entry name" value="ALDEHYDE DEHYDROGENASE TYPE III, ISOFORM Q"/>
    <property type="match status" value="1"/>
</dbReference>
<evidence type="ECO:0000313" key="9">
    <source>
        <dbReference type="EMBL" id="NBH61843.1"/>
    </source>
</evidence>
<feature type="active site" evidence="5 6">
    <location>
        <position position="209"/>
    </location>
</feature>
<dbReference type="InterPro" id="IPR015590">
    <property type="entry name" value="Aldehyde_DH_dom"/>
</dbReference>
<comment type="caution">
    <text evidence="9">The sequence shown here is derived from an EMBL/GenBank/DDBJ whole genome shotgun (WGS) entry which is preliminary data.</text>
</comment>
<keyword evidence="3" id="KW-0520">NAD</keyword>
<dbReference type="GO" id="GO:0004029">
    <property type="term" value="F:aldehyde dehydrogenase (NAD+) activity"/>
    <property type="evidence" value="ECO:0007669"/>
    <property type="project" value="TreeGrafter"/>
</dbReference>
<dbReference type="Proteomes" id="UP000446866">
    <property type="component" value="Unassembled WGS sequence"/>
</dbReference>
<dbReference type="AlphaFoldDB" id="A0A845QM85"/>
<evidence type="ECO:0000256" key="7">
    <source>
        <dbReference type="RuleBase" id="RU003345"/>
    </source>
</evidence>